<dbReference type="PANTHER" id="PTHR43540">
    <property type="entry name" value="PEROXYUREIDOACRYLATE/UREIDOACRYLATE AMIDOHYDROLASE-RELATED"/>
    <property type="match status" value="1"/>
</dbReference>
<organism evidence="3 4">
    <name type="scientific">Pseudoxanthomonas sacheonensis</name>
    <dbReference type="NCBI Taxonomy" id="443615"/>
    <lineage>
        <taxon>Bacteria</taxon>
        <taxon>Pseudomonadati</taxon>
        <taxon>Pseudomonadota</taxon>
        <taxon>Gammaproteobacteria</taxon>
        <taxon>Lysobacterales</taxon>
        <taxon>Lysobacteraceae</taxon>
        <taxon>Pseudoxanthomonas</taxon>
    </lineage>
</organism>
<dbReference type="SUPFAM" id="SSF52499">
    <property type="entry name" value="Isochorismatase-like hydrolases"/>
    <property type="match status" value="1"/>
</dbReference>
<dbReference type="Gene3D" id="3.40.50.850">
    <property type="entry name" value="Isochorismatase-like"/>
    <property type="match status" value="1"/>
</dbReference>
<accession>A0ABU1RVQ7</accession>
<dbReference type="InterPro" id="IPR036380">
    <property type="entry name" value="Isochorismatase-like_sf"/>
</dbReference>
<feature type="domain" description="Isochorismatase-like" evidence="2">
    <location>
        <begin position="4"/>
        <end position="152"/>
    </location>
</feature>
<proteinExistence type="predicted"/>
<keyword evidence="4" id="KW-1185">Reference proteome</keyword>
<evidence type="ECO:0000313" key="3">
    <source>
        <dbReference type="EMBL" id="MDR6842873.1"/>
    </source>
</evidence>
<dbReference type="InterPro" id="IPR000868">
    <property type="entry name" value="Isochorismatase-like_dom"/>
</dbReference>
<name>A0ABU1RVQ7_9GAMM</name>
<sequence length="179" mass="19195">MKNALVIIDVQQGLFDETPAPADADAVIERINALSARARASDVPVILVQHEVPGTQLQHGSPGWQLDSRLQVEPADHRIRKTTPDSFLRTGLDEVLAFSGVEQVVICGYATEFCVDTTTRSAAAHGYAVILAADAHTTQDKAHASAAQIRLHHNATLPDISSFGPVIEAVPAEQIRFAS</sequence>
<evidence type="ECO:0000313" key="4">
    <source>
        <dbReference type="Proteomes" id="UP001254759"/>
    </source>
</evidence>
<dbReference type="EMBL" id="JAVDTT010000004">
    <property type="protein sequence ID" value="MDR6842873.1"/>
    <property type="molecule type" value="Genomic_DNA"/>
</dbReference>
<reference evidence="3 4" key="1">
    <citation type="submission" date="2023-07" db="EMBL/GenBank/DDBJ databases">
        <title>Sorghum-associated microbial communities from plants grown in Nebraska, USA.</title>
        <authorList>
            <person name="Schachtman D."/>
        </authorList>
    </citation>
    <scope>NUCLEOTIDE SEQUENCE [LARGE SCALE GENOMIC DNA]</scope>
    <source>
        <strain evidence="3 4">BE107</strain>
    </source>
</reference>
<dbReference type="Pfam" id="PF00857">
    <property type="entry name" value="Isochorismatase"/>
    <property type="match status" value="1"/>
</dbReference>
<protein>
    <submittedName>
        <fullName evidence="3">Nicotinamidase-related amidase</fullName>
    </submittedName>
</protein>
<gene>
    <name evidence="3" type="ORF">J2W94_003178</name>
</gene>
<evidence type="ECO:0000256" key="1">
    <source>
        <dbReference type="ARBA" id="ARBA00022801"/>
    </source>
</evidence>
<dbReference type="Proteomes" id="UP001254759">
    <property type="component" value="Unassembled WGS sequence"/>
</dbReference>
<dbReference type="InterPro" id="IPR050272">
    <property type="entry name" value="Isochorismatase-like_hydrls"/>
</dbReference>
<keyword evidence="1" id="KW-0378">Hydrolase</keyword>
<dbReference type="PANTHER" id="PTHR43540:SF14">
    <property type="entry name" value="ISOCHORISMATASE"/>
    <property type="match status" value="1"/>
</dbReference>
<dbReference type="CDD" id="cd01014">
    <property type="entry name" value="nicotinamidase_related"/>
    <property type="match status" value="1"/>
</dbReference>
<comment type="caution">
    <text evidence="3">The sequence shown here is derived from an EMBL/GenBank/DDBJ whole genome shotgun (WGS) entry which is preliminary data.</text>
</comment>
<evidence type="ECO:0000259" key="2">
    <source>
        <dbReference type="Pfam" id="PF00857"/>
    </source>
</evidence>
<dbReference type="RefSeq" id="WP_310095520.1">
    <property type="nucleotide sequence ID" value="NZ_JAVDTT010000004.1"/>
</dbReference>